<reference evidence="3 4" key="1">
    <citation type="submission" date="2020-01" db="EMBL/GenBank/DDBJ databases">
        <title>Genome analysis of Anaerocolumna sp. CBA3638.</title>
        <authorList>
            <person name="Kim J."/>
            <person name="Roh S.W."/>
        </authorList>
    </citation>
    <scope>NUCLEOTIDE SEQUENCE [LARGE SCALE GENOMIC DNA]</scope>
    <source>
        <strain evidence="3 4">CBA3638</strain>
    </source>
</reference>
<dbReference type="AlphaFoldDB" id="A0A6P1THT1"/>
<feature type="compositionally biased region" description="Low complexity" evidence="1">
    <location>
        <begin position="41"/>
        <end position="50"/>
    </location>
</feature>
<dbReference type="InterPro" id="IPR025372">
    <property type="entry name" value="DUF4362"/>
</dbReference>
<dbReference type="EMBL" id="CP048000">
    <property type="protein sequence ID" value="QHQ59591.1"/>
    <property type="molecule type" value="Genomic_DNA"/>
</dbReference>
<sequence>MKKLFCIMAVLLFCTGCSLIKEAPDSDTGNTTKETSDDNNSDGSNTSDNGAADNGQEEVILNGIIISKDDSGVMIAVQDISGGFQPFDPVSVHYADASSLNIGMGDIIKISFDGRIAESYPSQIWADTINIVEKVQDNWPATSSIPQEYSFEEAVADNCFVVGNDKTESEDRMNSFVDNTINGMVGYLRRVMYTTEGDPVITDFIYDGNKYYVFEDMSRDAFAGSGDKLYKKIYTYINTYEKESYKVFYLADRNDITNEEYEKSITSSNSKDMIDTYAISY</sequence>
<accession>A0A6P1THT1</accession>
<dbReference type="Proteomes" id="UP000464314">
    <property type="component" value="Chromosome"/>
</dbReference>
<keyword evidence="2" id="KW-0732">Signal</keyword>
<dbReference type="KEGG" id="anr:Ana3638_01240"/>
<evidence type="ECO:0000256" key="2">
    <source>
        <dbReference type="SAM" id="SignalP"/>
    </source>
</evidence>
<dbReference type="Pfam" id="PF14275">
    <property type="entry name" value="DUF4362"/>
    <property type="match status" value="1"/>
</dbReference>
<evidence type="ECO:0000256" key="1">
    <source>
        <dbReference type="SAM" id="MobiDB-lite"/>
    </source>
</evidence>
<name>A0A6P1THT1_9FIRM</name>
<organism evidence="3 4">
    <name type="scientific">Anaerocolumna sedimenticola</name>
    <dbReference type="NCBI Taxonomy" id="2696063"/>
    <lineage>
        <taxon>Bacteria</taxon>
        <taxon>Bacillati</taxon>
        <taxon>Bacillota</taxon>
        <taxon>Clostridia</taxon>
        <taxon>Lachnospirales</taxon>
        <taxon>Lachnospiraceae</taxon>
        <taxon>Anaerocolumna</taxon>
    </lineage>
</organism>
<evidence type="ECO:0000313" key="4">
    <source>
        <dbReference type="Proteomes" id="UP000464314"/>
    </source>
</evidence>
<proteinExistence type="predicted"/>
<protein>
    <submittedName>
        <fullName evidence="3">DUF4362 domain-containing protein</fullName>
    </submittedName>
</protein>
<feature type="chain" id="PRO_5039145542" evidence="2">
    <location>
        <begin position="24"/>
        <end position="281"/>
    </location>
</feature>
<dbReference type="RefSeq" id="WP_161836310.1">
    <property type="nucleotide sequence ID" value="NZ_CP048000.1"/>
</dbReference>
<feature type="region of interest" description="Disordered" evidence="1">
    <location>
        <begin position="24"/>
        <end position="53"/>
    </location>
</feature>
<gene>
    <name evidence="3" type="ORF">Ana3638_01240</name>
</gene>
<evidence type="ECO:0000313" key="3">
    <source>
        <dbReference type="EMBL" id="QHQ59591.1"/>
    </source>
</evidence>
<feature type="signal peptide" evidence="2">
    <location>
        <begin position="1"/>
        <end position="23"/>
    </location>
</feature>
<keyword evidence="4" id="KW-1185">Reference proteome</keyword>